<dbReference type="AlphaFoldDB" id="A0A1G5QMQ5"/>
<dbReference type="STRING" id="415747.SAMN03097708_02404"/>
<reference evidence="1 2" key="1">
    <citation type="submission" date="2016-10" db="EMBL/GenBank/DDBJ databases">
        <authorList>
            <person name="de Groot N.N."/>
        </authorList>
    </citation>
    <scope>NUCLEOTIDE SEQUENCE [LARGE SCALE GENOMIC DNA]</scope>
    <source>
        <strain evidence="1 2">HLD2</strain>
    </source>
</reference>
<keyword evidence="2" id="KW-1185">Reference proteome</keyword>
<dbReference type="PROSITE" id="PS51257">
    <property type="entry name" value="PROKAR_LIPOPROTEIN"/>
    <property type="match status" value="1"/>
</dbReference>
<accession>A0A1G5QMQ5</accession>
<name>A0A1G5QMQ5_9GAMM</name>
<keyword evidence="1" id="KW-0449">Lipoprotein</keyword>
<gene>
    <name evidence="1" type="ORF">SAMN03097708_02404</name>
</gene>
<dbReference type="Pfam" id="PF13617">
    <property type="entry name" value="Lipoprotein_19"/>
    <property type="match status" value="1"/>
</dbReference>
<sequence length="76" mass="8634">MRTLEEKMRMPVNSLWRGLWAVSLLTVSAVGCTPTVQLAPPEEPITINLNVKVQHDIRVKVDEELDEVFSEESPLF</sequence>
<dbReference type="EMBL" id="FMWD01000007">
    <property type="protein sequence ID" value="SCZ63012.1"/>
    <property type="molecule type" value="Genomic_DNA"/>
</dbReference>
<proteinExistence type="predicted"/>
<dbReference type="InterPro" id="IPR025985">
    <property type="entry name" value="YnbE"/>
</dbReference>
<organism evidence="1 2">
    <name type="scientific">Thiohalomonas denitrificans</name>
    <dbReference type="NCBI Taxonomy" id="415747"/>
    <lineage>
        <taxon>Bacteria</taxon>
        <taxon>Pseudomonadati</taxon>
        <taxon>Pseudomonadota</taxon>
        <taxon>Gammaproteobacteria</taxon>
        <taxon>Thiohalomonadales</taxon>
        <taxon>Thiohalomonadaceae</taxon>
        <taxon>Thiohalomonas</taxon>
    </lineage>
</organism>
<protein>
    <submittedName>
        <fullName evidence="1">YnbE-like lipoprotein</fullName>
    </submittedName>
</protein>
<evidence type="ECO:0000313" key="1">
    <source>
        <dbReference type="EMBL" id="SCZ63012.1"/>
    </source>
</evidence>
<evidence type="ECO:0000313" key="2">
    <source>
        <dbReference type="Proteomes" id="UP000199648"/>
    </source>
</evidence>
<dbReference type="Proteomes" id="UP000199648">
    <property type="component" value="Unassembled WGS sequence"/>
</dbReference>